<feature type="compositionally biased region" description="Basic residues" evidence="1">
    <location>
        <begin position="510"/>
        <end position="519"/>
    </location>
</feature>
<feature type="compositionally biased region" description="Polar residues" evidence="1">
    <location>
        <begin position="627"/>
        <end position="641"/>
    </location>
</feature>
<evidence type="ECO:0000313" key="3">
    <source>
        <dbReference type="EMBL" id="KIW34174.1"/>
    </source>
</evidence>
<feature type="compositionally biased region" description="Polar residues" evidence="1">
    <location>
        <begin position="374"/>
        <end position="388"/>
    </location>
</feature>
<feature type="compositionally biased region" description="Low complexity" evidence="1">
    <location>
        <begin position="562"/>
        <end position="593"/>
    </location>
</feature>
<dbReference type="Proteomes" id="UP000054466">
    <property type="component" value="Unassembled WGS sequence"/>
</dbReference>
<name>A0A0D2DEP9_9EURO</name>
<proteinExistence type="predicted"/>
<evidence type="ECO:0000256" key="1">
    <source>
        <dbReference type="SAM" id="MobiDB-lite"/>
    </source>
</evidence>
<dbReference type="VEuPathDB" id="FungiDB:PV07_00969"/>
<protein>
    <submittedName>
        <fullName evidence="3">Uncharacterized protein</fullName>
    </submittedName>
</protein>
<feature type="compositionally biased region" description="Basic residues" evidence="1">
    <location>
        <begin position="454"/>
        <end position="469"/>
    </location>
</feature>
<reference evidence="3 4" key="1">
    <citation type="submission" date="2015-01" db="EMBL/GenBank/DDBJ databases">
        <title>The Genome Sequence of Cladophialophora immunda CBS83496.</title>
        <authorList>
            <consortium name="The Broad Institute Genomics Platform"/>
            <person name="Cuomo C."/>
            <person name="de Hoog S."/>
            <person name="Gorbushina A."/>
            <person name="Stielow B."/>
            <person name="Teixiera M."/>
            <person name="Abouelleil A."/>
            <person name="Chapman S.B."/>
            <person name="Priest M."/>
            <person name="Young S.K."/>
            <person name="Wortman J."/>
            <person name="Nusbaum C."/>
            <person name="Birren B."/>
        </authorList>
    </citation>
    <scope>NUCLEOTIDE SEQUENCE [LARGE SCALE GENOMIC DNA]</scope>
    <source>
        <strain evidence="3 4">CBS 83496</strain>
    </source>
</reference>
<feature type="region of interest" description="Disordered" evidence="1">
    <location>
        <begin position="667"/>
        <end position="943"/>
    </location>
</feature>
<accession>A0A0D2DEP9</accession>
<dbReference type="GeneID" id="27340163"/>
<evidence type="ECO:0000256" key="2">
    <source>
        <dbReference type="SAM" id="Phobius"/>
    </source>
</evidence>
<keyword evidence="4" id="KW-1185">Reference proteome</keyword>
<keyword evidence="2" id="KW-1133">Transmembrane helix</keyword>
<evidence type="ECO:0000313" key="4">
    <source>
        <dbReference type="Proteomes" id="UP000054466"/>
    </source>
</evidence>
<feature type="compositionally biased region" description="Basic and acidic residues" evidence="1">
    <location>
        <begin position="520"/>
        <end position="553"/>
    </location>
</feature>
<dbReference type="AlphaFoldDB" id="A0A0D2DEP9"/>
<organism evidence="3 4">
    <name type="scientific">Cladophialophora immunda</name>
    <dbReference type="NCBI Taxonomy" id="569365"/>
    <lineage>
        <taxon>Eukaryota</taxon>
        <taxon>Fungi</taxon>
        <taxon>Dikarya</taxon>
        <taxon>Ascomycota</taxon>
        <taxon>Pezizomycotina</taxon>
        <taxon>Eurotiomycetes</taxon>
        <taxon>Chaetothyriomycetidae</taxon>
        <taxon>Chaetothyriales</taxon>
        <taxon>Herpotrichiellaceae</taxon>
        <taxon>Cladophialophora</taxon>
    </lineage>
</organism>
<sequence length="943" mass="103051">MPQTRSGLQGASTARSTTRGFTLLLQDIPFQICFVFLVTVIGPLYLTVWTIDILLVALLNKIYCGLQAIGLETPGGMEGMDRFTRTREHYQRGLHRSRQQETPPTPPAADLVFDFDFKDSKLDLNFDIGHPVVQNDLMVRHQIDPSENIGVALSDGPFQQRGRLGGPVTMEDEHSCLQQQNECLSSVPKVPSEPCLRFSTQCEKPSRNLPPCSIYSREWRERVRRTTTPPEPTADLVTTVNVIPFSERTSTDDMNGSHRPNPANRNQTDRETSPPLPSQTCPKNPDDGSEAQALQPDFMLEESTSQSRKRLSKIGKWLLRPRKHWDKKAAMSSTNMSVEKMLSNTPTPCPSSVQDTSKQHQHRRLGDALRTRVAQKQSEAQDQISQPRPLTASLRGGGNFNSVNTGRRWDNDQDTYNRRRRGAYRHSSSGIFAVHNSVVIFAESEDRLDDIHRPHSPSRRPIHQPRRPRSPRDPPPWLFPRSPQNRNHDGADSLRPAGQTPPGNSQTRIQVHRRPGRRTLSHEDGRRGRRPEERTRIPGGRRPEHRTQGEGEHGCSGISRSTPPNQTDNTTPPRLSAESQSSQTSPPKQPSSTGESAFHRPSSHRSTASGPPAKCNKRPEAGDELFQASSPAGPSRSQQHTDFARGTSIRISLNDGRVLSTTEYKALQEKRAGKAAVRLKSTDENRTISSPGVKGTGEEQPRGQGPASKEGSRRDKPISAEPSPKEVQIPPASPLEVPSGQSSPRREASGSQHGGTGGKTQSRKPELAQSSAKRSSLVADTKGHSTGPLLATDHGNEAIASAKAELNERPTTIIARASSLTPGSVFSTSQQHRSTAAGVSSQQSPPTSSLPRETSGLTGPASQPPTTRIGKISSVVDSPPARTSGKQGTALSNRPAARSNHLPSSDDGNSPQEMKARNHDAGDAPAETGTEGEPTWSFANLKP</sequence>
<feature type="compositionally biased region" description="Polar residues" evidence="1">
    <location>
        <begin position="818"/>
        <end position="839"/>
    </location>
</feature>
<keyword evidence="2" id="KW-0812">Transmembrane</keyword>
<feature type="compositionally biased region" description="Polar residues" evidence="1">
    <location>
        <begin position="850"/>
        <end position="866"/>
    </location>
</feature>
<keyword evidence="2" id="KW-0472">Membrane</keyword>
<feature type="region of interest" description="Disordered" evidence="1">
    <location>
        <begin position="246"/>
        <end position="291"/>
    </location>
</feature>
<feature type="region of interest" description="Disordered" evidence="1">
    <location>
        <begin position="365"/>
        <end position="414"/>
    </location>
</feature>
<dbReference type="RefSeq" id="XP_016254390.1">
    <property type="nucleotide sequence ID" value="XM_016387462.1"/>
</dbReference>
<feature type="compositionally biased region" description="Polar residues" evidence="1">
    <location>
        <begin position="901"/>
        <end position="912"/>
    </location>
</feature>
<dbReference type="OrthoDB" id="4159998at2759"/>
<feature type="transmembrane region" description="Helical" evidence="2">
    <location>
        <begin position="32"/>
        <end position="59"/>
    </location>
</feature>
<feature type="compositionally biased region" description="Low complexity" evidence="1">
    <location>
        <begin position="840"/>
        <end position="849"/>
    </location>
</feature>
<gene>
    <name evidence="3" type="ORF">PV07_00969</name>
</gene>
<dbReference type="EMBL" id="KN847040">
    <property type="protein sequence ID" value="KIW34174.1"/>
    <property type="molecule type" value="Genomic_DNA"/>
</dbReference>
<dbReference type="HOGENOM" id="CLU_337063_0_0_1"/>
<feature type="region of interest" description="Disordered" evidence="1">
    <location>
        <begin position="450"/>
        <end position="648"/>
    </location>
</feature>